<evidence type="ECO:0000256" key="11">
    <source>
        <dbReference type="SAM" id="Phobius"/>
    </source>
</evidence>
<dbReference type="EMBL" id="SNXZ01000001">
    <property type="protein sequence ID" value="TDQ04429.1"/>
    <property type="molecule type" value="Genomic_DNA"/>
</dbReference>
<dbReference type="InterPro" id="IPR005467">
    <property type="entry name" value="His_kinase_dom"/>
</dbReference>
<keyword evidence="6" id="KW-0547">Nucleotide-binding</keyword>
<accession>A0A4R6SK35</accession>
<dbReference type="SUPFAM" id="SSF55874">
    <property type="entry name" value="ATPase domain of HSP90 chaperone/DNA topoisomerase II/histidine kinase"/>
    <property type="match status" value="1"/>
</dbReference>
<dbReference type="PRINTS" id="PR00344">
    <property type="entry name" value="BCTRLSENSOR"/>
</dbReference>
<comment type="catalytic activity">
    <reaction evidence="1">
        <text>ATP + protein L-histidine = ADP + protein N-phospho-L-histidine.</text>
        <dbReference type="EC" id="2.7.13.3"/>
    </reaction>
</comment>
<evidence type="ECO:0000259" key="12">
    <source>
        <dbReference type="PROSITE" id="PS50109"/>
    </source>
</evidence>
<keyword evidence="7" id="KW-0418">Kinase</keyword>
<keyword evidence="9" id="KW-0902">Two-component regulatory system</keyword>
<dbReference type="RefSeq" id="WP_341814121.1">
    <property type="nucleotide sequence ID" value="NZ_SNXZ01000001.1"/>
</dbReference>
<dbReference type="InterPro" id="IPR050351">
    <property type="entry name" value="BphY/WalK/GraS-like"/>
</dbReference>
<evidence type="ECO:0000313" key="14">
    <source>
        <dbReference type="Proteomes" id="UP000295444"/>
    </source>
</evidence>
<dbReference type="InterPro" id="IPR003594">
    <property type="entry name" value="HATPase_dom"/>
</dbReference>
<feature type="transmembrane region" description="Helical" evidence="11">
    <location>
        <begin position="37"/>
        <end position="59"/>
    </location>
</feature>
<evidence type="ECO:0000256" key="9">
    <source>
        <dbReference type="ARBA" id="ARBA00023012"/>
    </source>
</evidence>
<name>A0A4R6SK35_LABRH</name>
<reference evidence="13 14" key="1">
    <citation type="submission" date="2019-03" db="EMBL/GenBank/DDBJ databases">
        <title>Genomic Encyclopedia of Type Strains, Phase IV (KMG-IV): sequencing the most valuable type-strain genomes for metagenomic binning, comparative biology and taxonomic classification.</title>
        <authorList>
            <person name="Goeker M."/>
        </authorList>
    </citation>
    <scope>NUCLEOTIDE SEQUENCE [LARGE SCALE GENOMIC DNA]</scope>
    <source>
        <strain evidence="13 14">DSM 45361</strain>
    </source>
</reference>
<proteinExistence type="predicted"/>
<keyword evidence="14" id="KW-1185">Reference proteome</keyword>
<dbReference type="GO" id="GO:0005886">
    <property type="term" value="C:plasma membrane"/>
    <property type="evidence" value="ECO:0007669"/>
    <property type="project" value="UniProtKB-SubCell"/>
</dbReference>
<organism evidence="13 14">
    <name type="scientific">Labedaea rhizosphaerae</name>
    <dbReference type="NCBI Taxonomy" id="598644"/>
    <lineage>
        <taxon>Bacteria</taxon>
        <taxon>Bacillati</taxon>
        <taxon>Actinomycetota</taxon>
        <taxon>Actinomycetes</taxon>
        <taxon>Pseudonocardiales</taxon>
        <taxon>Pseudonocardiaceae</taxon>
        <taxon>Labedaea</taxon>
    </lineage>
</organism>
<dbReference type="SMART" id="SM00388">
    <property type="entry name" value="HisKA"/>
    <property type="match status" value="1"/>
</dbReference>
<evidence type="ECO:0000256" key="5">
    <source>
        <dbReference type="ARBA" id="ARBA00022679"/>
    </source>
</evidence>
<dbReference type="InterPro" id="IPR036890">
    <property type="entry name" value="HATPase_C_sf"/>
</dbReference>
<dbReference type="InterPro" id="IPR003661">
    <property type="entry name" value="HisK_dim/P_dom"/>
</dbReference>
<keyword evidence="11" id="KW-0812">Transmembrane</keyword>
<dbReference type="Proteomes" id="UP000295444">
    <property type="component" value="Unassembled WGS sequence"/>
</dbReference>
<keyword evidence="4" id="KW-0597">Phosphoprotein</keyword>
<feature type="domain" description="Histidine kinase" evidence="12">
    <location>
        <begin position="239"/>
        <end position="439"/>
    </location>
</feature>
<dbReference type="PANTHER" id="PTHR42878">
    <property type="entry name" value="TWO-COMPONENT HISTIDINE KINASE"/>
    <property type="match status" value="1"/>
</dbReference>
<dbReference type="GO" id="GO:0005524">
    <property type="term" value="F:ATP binding"/>
    <property type="evidence" value="ECO:0007669"/>
    <property type="project" value="UniProtKB-KW"/>
</dbReference>
<dbReference type="SMART" id="SM00387">
    <property type="entry name" value="HATPase_c"/>
    <property type="match status" value="1"/>
</dbReference>
<dbReference type="Gene3D" id="3.30.565.10">
    <property type="entry name" value="Histidine kinase-like ATPase, C-terminal domain"/>
    <property type="match status" value="1"/>
</dbReference>
<evidence type="ECO:0000313" key="13">
    <source>
        <dbReference type="EMBL" id="TDQ04429.1"/>
    </source>
</evidence>
<dbReference type="GO" id="GO:0007234">
    <property type="term" value="P:osmosensory signaling via phosphorelay pathway"/>
    <property type="evidence" value="ECO:0007669"/>
    <property type="project" value="TreeGrafter"/>
</dbReference>
<dbReference type="Pfam" id="PF02518">
    <property type="entry name" value="HATPase_c"/>
    <property type="match status" value="1"/>
</dbReference>
<dbReference type="GO" id="GO:0000155">
    <property type="term" value="F:phosphorelay sensor kinase activity"/>
    <property type="evidence" value="ECO:0007669"/>
    <property type="project" value="InterPro"/>
</dbReference>
<gene>
    <name evidence="13" type="ORF">EV186_101381</name>
</gene>
<dbReference type="GO" id="GO:0000156">
    <property type="term" value="F:phosphorelay response regulator activity"/>
    <property type="evidence" value="ECO:0007669"/>
    <property type="project" value="TreeGrafter"/>
</dbReference>
<keyword evidence="11" id="KW-0472">Membrane</keyword>
<evidence type="ECO:0000256" key="3">
    <source>
        <dbReference type="ARBA" id="ARBA00012438"/>
    </source>
</evidence>
<dbReference type="Gene3D" id="1.10.287.130">
    <property type="match status" value="1"/>
</dbReference>
<protein>
    <recommendedName>
        <fullName evidence="10">Sensor-like histidine kinase SenX3</fullName>
        <ecNumber evidence="3">2.7.13.3</ecNumber>
    </recommendedName>
</protein>
<evidence type="ECO:0000256" key="7">
    <source>
        <dbReference type="ARBA" id="ARBA00022777"/>
    </source>
</evidence>
<evidence type="ECO:0000256" key="8">
    <source>
        <dbReference type="ARBA" id="ARBA00022840"/>
    </source>
</evidence>
<dbReference type="AlphaFoldDB" id="A0A4R6SK35"/>
<dbReference type="CDD" id="cd00082">
    <property type="entry name" value="HisKA"/>
    <property type="match status" value="1"/>
</dbReference>
<evidence type="ECO:0000256" key="1">
    <source>
        <dbReference type="ARBA" id="ARBA00000085"/>
    </source>
</evidence>
<keyword evidence="5" id="KW-0808">Transferase</keyword>
<evidence type="ECO:0000256" key="2">
    <source>
        <dbReference type="ARBA" id="ARBA00004236"/>
    </source>
</evidence>
<keyword evidence="11" id="KW-1133">Transmembrane helix</keyword>
<dbReference type="InterPro" id="IPR036097">
    <property type="entry name" value="HisK_dim/P_sf"/>
</dbReference>
<keyword evidence="8" id="KW-0067">ATP-binding</keyword>
<comment type="subcellular location">
    <subcellularLocation>
        <location evidence="2">Cell membrane</location>
    </subcellularLocation>
</comment>
<dbReference type="EC" id="2.7.13.3" evidence="3"/>
<evidence type="ECO:0000256" key="4">
    <source>
        <dbReference type="ARBA" id="ARBA00022553"/>
    </source>
</evidence>
<dbReference type="InterPro" id="IPR004358">
    <property type="entry name" value="Sig_transdc_His_kin-like_C"/>
</dbReference>
<dbReference type="PANTHER" id="PTHR42878:SF7">
    <property type="entry name" value="SENSOR HISTIDINE KINASE GLRK"/>
    <property type="match status" value="1"/>
</dbReference>
<dbReference type="CDD" id="cd00075">
    <property type="entry name" value="HATPase"/>
    <property type="match status" value="1"/>
</dbReference>
<dbReference type="SUPFAM" id="SSF47384">
    <property type="entry name" value="Homodimeric domain of signal transducing histidine kinase"/>
    <property type="match status" value="1"/>
</dbReference>
<comment type="caution">
    <text evidence="13">The sequence shown here is derived from an EMBL/GenBank/DDBJ whole genome shotgun (WGS) entry which is preliminary data.</text>
</comment>
<dbReference type="GO" id="GO:0030295">
    <property type="term" value="F:protein kinase activator activity"/>
    <property type="evidence" value="ECO:0007669"/>
    <property type="project" value="TreeGrafter"/>
</dbReference>
<dbReference type="Pfam" id="PF00512">
    <property type="entry name" value="HisKA"/>
    <property type="match status" value="1"/>
</dbReference>
<sequence>MTTGAGVRRSGVSDAENRAATKVVTRSAADRLRRLRWLLTITFTSLNAIGLIVLGGLLIHSDTERGETVLDLDLHRVTSTVSKLISYDDPMLISGPLNNDAIETQCPQFAVLPGGIGTFPGQFSRTTCVPVDRNRLAGYAHDSATSGHSLSGYTRGTGGELMRVLVEPLKDTQGRYFGAVVALSDARSMQSAHNHLVVLVVGGCLLLICVLAVTGHLLSGRAIRPAAAALEQQEVLLAETAHDLRNPVASLRALAETALRNPDQRVELLPRTVTLAARMGDIIDSLLVRARLAAGVDQLALQPVWLDQLVTALVEDTTHNGAQVTVTAAPSLVRVDPSLVRRAIGNLLENALRYGRRPDQQAIVHIAVAGGRVTVADNGPGVDGTVAQDLLDRFRTGSGSTGLGLSIVRWVAEAHGGTLNVYNAEEGGAIFELDLPLANPSR</sequence>
<evidence type="ECO:0000256" key="6">
    <source>
        <dbReference type="ARBA" id="ARBA00022741"/>
    </source>
</evidence>
<dbReference type="PROSITE" id="PS50109">
    <property type="entry name" value="HIS_KIN"/>
    <property type="match status" value="1"/>
</dbReference>
<feature type="transmembrane region" description="Helical" evidence="11">
    <location>
        <begin position="196"/>
        <end position="218"/>
    </location>
</feature>
<evidence type="ECO:0000256" key="10">
    <source>
        <dbReference type="ARBA" id="ARBA00039401"/>
    </source>
</evidence>